<dbReference type="InterPro" id="IPR050153">
    <property type="entry name" value="Metal_Ion_Import_ABC"/>
</dbReference>
<dbReference type="RefSeq" id="WP_083890693.1">
    <property type="nucleotide sequence ID" value="NZ_BAABIH010000010.1"/>
</dbReference>
<accession>A0A5P9QEF9</accession>
<dbReference type="InterPro" id="IPR003439">
    <property type="entry name" value="ABC_transporter-like_ATP-bd"/>
</dbReference>
<keyword evidence="3" id="KW-0067">ATP-binding</keyword>
<feature type="domain" description="ABC transporter" evidence="5">
    <location>
        <begin position="31"/>
        <end position="268"/>
    </location>
</feature>
<dbReference type="Proteomes" id="UP000326702">
    <property type="component" value="Chromosome"/>
</dbReference>
<dbReference type="PROSITE" id="PS00211">
    <property type="entry name" value="ABC_TRANSPORTER_1"/>
    <property type="match status" value="1"/>
</dbReference>
<dbReference type="InterPro" id="IPR027417">
    <property type="entry name" value="P-loop_NTPase"/>
</dbReference>
<protein>
    <submittedName>
        <fullName evidence="6">Polar-amino-acid-transporting ATPase</fullName>
    </submittedName>
</protein>
<dbReference type="CDD" id="cd03235">
    <property type="entry name" value="ABC_Metallic_Cations"/>
    <property type="match status" value="1"/>
</dbReference>
<dbReference type="AlphaFoldDB" id="A0A5P9QEF9"/>
<evidence type="ECO:0000259" key="5">
    <source>
        <dbReference type="PROSITE" id="PS50893"/>
    </source>
</evidence>
<dbReference type="Gene3D" id="3.40.50.300">
    <property type="entry name" value="P-loop containing nucleotide triphosphate hydrolases"/>
    <property type="match status" value="1"/>
</dbReference>
<dbReference type="KEGG" id="lxl:KDY119_03399"/>
<evidence type="ECO:0000313" key="6">
    <source>
        <dbReference type="EMBL" id="QFU99863.1"/>
    </source>
</evidence>
<dbReference type="GO" id="GO:0016887">
    <property type="term" value="F:ATP hydrolysis activity"/>
    <property type="evidence" value="ECO:0007669"/>
    <property type="project" value="InterPro"/>
</dbReference>
<evidence type="ECO:0000256" key="4">
    <source>
        <dbReference type="SAM" id="MobiDB-lite"/>
    </source>
</evidence>
<evidence type="ECO:0000256" key="3">
    <source>
        <dbReference type="ARBA" id="ARBA00022840"/>
    </source>
</evidence>
<keyword evidence="2" id="KW-0547">Nucleotide-binding</keyword>
<evidence type="ECO:0000313" key="7">
    <source>
        <dbReference type="Proteomes" id="UP000326702"/>
    </source>
</evidence>
<sequence length="283" mass="29784">MSTPDPTPTTSTPTGASAETGAAPVGAPPALVFDDVSVVRGGHLVWSEGTFEIPAGSVTAIIGSNGSGKTTMLKVILGLVPTASGRVRVLGHAPGDGPSSGRDDIGYVPQDYTSTAGDAIRAFDAVLLGLTGNRWAFSRITREQRDRVDQALAAVDATGFANRRVSQLSGGQRQRVAIAQAIVSRPRLVVLDEPLAALDLRNQREIVDLLGRLNRDLGVTILVVAHDLNPLLSVLDGAVYLLDGHAHHAPLSGVVDENLLSHLYGTRIEVVRTPQGELFMRSV</sequence>
<dbReference type="SMART" id="SM00382">
    <property type="entry name" value="AAA"/>
    <property type="match status" value="1"/>
</dbReference>
<dbReference type="PANTHER" id="PTHR42734">
    <property type="entry name" value="METAL TRANSPORT SYSTEM ATP-BINDING PROTEIN TM_0124-RELATED"/>
    <property type="match status" value="1"/>
</dbReference>
<dbReference type="EMBL" id="CP045529">
    <property type="protein sequence ID" value="QFU99863.1"/>
    <property type="molecule type" value="Genomic_DNA"/>
</dbReference>
<gene>
    <name evidence="6" type="ORF">KDY119_03399</name>
</gene>
<dbReference type="InterPro" id="IPR017871">
    <property type="entry name" value="ABC_transporter-like_CS"/>
</dbReference>
<dbReference type="Pfam" id="PF00005">
    <property type="entry name" value="ABC_tran"/>
    <property type="match status" value="1"/>
</dbReference>
<reference evidence="6 7" key="1">
    <citation type="submission" date="2019-10" db="EMBL/GenBank/DDBJ databases">
        <title>Genome sequence of Luteimicrobium xylanilyticum HY-24.</title>
        <authorList>
            <person name="Kim D.Y."/>
            <person name="Park H.-Y."/>
        </authorList>
    </citation>
    <scope>NUCLEOTIDE SEQUENCE [LARGE SCALE GENOMIC DNA]</scope>
    <source>
        <strain evidence="6 7">HY-24</strain>
    </source>
</reference>
<dbReference type="PROSITE" id="PS50893">
    <property type="entry name" value="ABC_TRANSPORTER_2"/>
    <property type="match status" value="1"/>
</dbReference>
<evidence type="ECO:0000256" key="1">
    <source>
        <dbReference type="ARBA" id="ARBA00022448"/>
    </source>
</evidence>
<dbReference type="SUPFAM" id="SSF52540">
    <property type="entry name" value="P-loop containing nucleoside triphosphate hydrolases"/>
    <property type="match status" value="1"/>
</dbReference>
<name>A0A5P9QEF9_9MICO</name>
<dbReference type="InterPro" id="IPR003593">
    <property type="entry name" value="AAA+_ATPase"/>
</dbReference>
<keyword evidence="1" id="KW-0813">Transport</keyword>
<dbReference type="OrthoDB" id="3282096at2"/>
<keyword evidence="7" id="KW-1185">Reference proteome</keyword>
<evidence type="ECO:0000256" key="2">
    <source>
        <dbReference type="ARBA" id="ARBA00022741"/>
    </source>
</evidence>
<dbReference type="GO" id="GO:0005524">
    <property type="term" value="F:ATP binding"/>
    <property type="evidence" value="ECO:0007669"/>
    <property type="project" value="UniProtKB-KW"/>
</dbReference>
<organism evidence="6 7">
    <name type="scientific">Luteimicrobium xylanilyticum</name>
    <dbReference type="NCBI Taxonomy" id="1133546"/>
    <lineage>
        <taxon>Bacteria</taxon>
        <taxon>Bacillati</taxon>
        <taxon>Actinomycetota</taxon>
        <taxon>Actinomycetes</taxon>
        <taxon>Micrococcales</taxon>
        <taxon>Luteimicrobium</taxon>
    </lineage>
</organism>
<feature type="region of interest" description="Disordered" evidence="4">
    <location>
        <begin position="1"/>
        <end position="24"/>
    </location>
</feature>
<proteinExistence type="predicted"/>